<feature type="compositionally biased region" description="Basic residues" evidence="9">
    <location>
        <begin position="212"/>
        <end position="226"/>
    </location>
</feature>
<dbReference type="PANTHER" id="PTHR11003">
    <property type="entry name" value="POTASSIUM CHANNEL, SUBFAMILY K"/>
    <property type="match status" value="1"/>
</dbReference>
<feature type="transmembrane region" description="Helical" evidence="10">
    <location>
        <begin position="685"/>
        <end position="705"/>
    </location>
</feature>
<evidence type="ECO:0000313" key="13">
    <source>
        <dbReference type="Proteomes" id="UP000001070"/>
    </source>
</evidence>
<feature type="domain" description="Potassium channel" evidence="11">
    <location>
        <begin position="665"/>
        <end position="742"/>
    </location>
</feature>
<dbReference type="GO" id="GO:0005886">
    <property type="term" value="C:plasma membrane"/>
    <property type="evidence" value="ECO:0007669"/>
    <property type="project" value="TreeGrafter"/>
</dbReference>
<dbReference type="PhylomeDB" id="B4J2F7"/>
<dbReference type="KEGG" id="dgr:6556672"/>
<dbReference type="FunCoup" id="B4J2F7">
    <property type="interactions" value="19"/>
</dbReference>
<feature type="region of interest" description="Disordered" evidence="9">
    <location>
        <begin position="212"/>
        <end position="561"/>
    </location>
</feature>
<dbReference type="GO" id="GO:0030322">
    <property type="term" value="P:stabilization of membrane potential"/>
    <property type="evidence" value="ECO:0007669"/>
    <property type="project" value="TreeGrafter"/>
</dbReference>
<evidence type="ECO:0000256" key="3">
    <source>
        <dbReference type="ARBA" id="ARBA00022692"/>
    </source>
</evidence>
<dbReference type="EMBL" id="CH916366">
    <property type="protein sequence ID" value="EDV96016.1"/>
    <property type="molecule type" value="Genomic_DNA"/>
</dbReference>
<sequence>MSTRRAQSMPAHMVEPAKPQRGRCVAAICFSWKVLTCIVSHVLLVALVVSYCVGGAYLFQHLERPHEIEVKRDIQNLRFNLTERIWLLSDDALVLRENDWMANVSKHLANFEKQILTAIKADGWDGDEDVRKSQWTFAGSLFYSIIVITTIGYGHISPRTDWGKVTTIFYAIVGIPLMLLCLSNIGDVMATSFRFLYWRICCYVCTRSAKRPRNTRSRQRSMRMRPQRVTSRSQPPPSFRRSMKVTQRSNNDSGLGPSMGHAYSDPELRTYGRGYDDRERDREFGGHRGKGGGRGADGGRSRHQQPYHVPLQHEPRQRHTVYGDSEYEGQTMNRANRYSSRQRQRDRMRDRHTVERERYVGHSKSHMHGSIDDFSDMQPPAKRAASVRSVRSPQRQETRASRELLRLQSHPGRGRAKSVDPRHGPQSSHYEDVDEDVVRKTPIIPNRYVLDDDEDFASSGHKARNAPRSQSMPRSAHRQRQRQRELERERSPQPQQNHHHHHHPHQQQHQQLQQQHRQQRPNVRRAGSLGRQSSRYGNHLEPPDYDGAPQPQRNRRGRSPRYDDYVEESFDELSLCEDNDHYEDYPVRRSSRNREPKRERRREPRRLPPSPRIMSPMGFPVQRQIRRRPSYDYDDDDSMYGDEYGDRYELMPKDRPVPIWLCVFLVVSYILGGAALFAFWENWSFLDSAYFCFITLTTIGFGDFVPAKGVKDESEQSIAYCSLYLLFGIALLAMSFNLVQEEFIANVKEVARRLGILKDDEEDQDD</sequence>
<keyword evidence="13" id="KW-1185">Reference proteome</keyword>
<name>B4J2F7_DROGR</name>
<evidence type="ECO:0000256" key="8">
    <source>
        <dbReference type="RuleBase" id="RU003857"/>
    </source>
</evidence>
<comment type="subcellular location">
    <subcellularLocation>
        <location evidence="1">Membrane</location>
        <topology evidence="1">Multi-pass membrane protein</topology>
    </subcellularLocation>
</comment>
<feature type="compositionally biased region" description="Low complexity" evidence="9">
    <location>
        <begin position="507"/>
        <end position="516"/>
    </location>
</feature>
<keyword evidence="4 10" id="KW-1133">Transmembrane helix</keyword>
<keyword evidence="6 10" id="KW-0472">Membrane</keyword>
<keyword evidence="2 8" id="KW-0813">Transport</keyword>
<dbReference type="InParanoid" id="B4J2F7"/>
<dbReference type="GO" id="GO:0015271">
    <property type="term" value="F:outward rectifier potassium channel activity"/>
    <property type="evidence" value="ECO:0007669"/>
    <property type="project" value="TreeGrafter"/>
</dbReference>
<accession>B4J2F7</accession>
<dbReference type="OrthoDB" id="297496at2759"/>
<feature type="transmembrane region" description="Helical" evidence="10">
    <location>
        <begin position="717"/>
        <end position="739"/>
    </location>
</feature>
<protein>
    <submittedName>
        <fullName evidence="12">GH15440</fullName>
    </submittedName>
</protein>
<evidence type="ECO:0000256" key="2">
    <source>
        <dbReference type="ARBA" id="ARBA00022448"/>
    </source>
</evidence>
<feature type="compositionally biased region" description="Basic and acidic residues" evidence="9">
    <location>
        <begin position="394"/>
        <end position="405"/>
    </location>
</feature>
<dbReference type="SUPFAM" id="SSF81324">
    <property type="entry name" value="Voltage-gated potassium channels"/>
    <property type="match status" value="2"/>
</dbReference>
<feature type="domain" description="Potassium channel" evidence="11">
    <location>
        <begin position="132"/>
        <end position="189"/>
    </location>
</feature>
<evidence type="ECO:0000313" key="12">
    <source>
        <dbReference type="EMBL" id="EDV96016.1"/>
    </source>
</evidence>
<dbReference type="PRINTS" id="PR01333">
    <property type="entry name" value="2POREKCHANEL"/>
</dbReference>
<evidence type="ECO:0000256" key="6">
    <source>
        <dbReference type="ARBA" id="ARBA00023136"/>
    </source>
</evidence>
<keyword evidence="7 8" id="KW-0407">Ion channel</keyword>
<dbReference type="Gene3D" id="1.10.287.70">
    <property type="match status" value="2"/>
</dbReference>
<dbReference type="InterPro" id="IPR013099">
    <property type="entry name" value="K_chnl_dom"/>
</dbReference>
<feature type="transmembrane region" description="Helical" evidence="10">
    <location>
        <begin position="38"/>
        <end position="59"/>
    </location>
</feature>
<feature type="compositionally biased region" description="Basic and acidic residues" evidence="9">
    <location>
        <begin position="482"/>
        <end position="491"/>
    </location>
</feature>
<evidence type="ECO:0000256" key="7">
    <source>
        <dbReference type="ARBA" id="ARBA00023303"/>
    </source>
</evidence>
<dbReference type="PANTHER" id="PTHR11003:SF334">
    <property type="entry name" value="FI03418P"/>
    <property type="match status" value="1"/>
</dbReference>
<proteinExistence type="inferred from homology"/>
<feature type="compositionally biased region" description="Basic residues" evidence="9">
    <location>
        <begin position="497"/>
        <end position="506"/>
    </location>
</feature>
<dbReference type="GO" id="GO:0022841">
    <property type="term" value="F:potassium ion leak channel activity"/>
    <property type="evidence" value="ECO:0007669"/>
    <property type="project" value="TreeGrafter"/>
</dbReference>
<dbReference type="STRING" id="7222.B4J2F7"/>
<dbReference type="Pfam" id="PF07885">
    <property type="entry name" value="Ion_trans_2"/>
    <property type="match status" value="2"/>
</dbReference>
<dbReference type="AlphaFoldDB" id="B4J2F7"/>
<dbReference type="Proteomes" id="UP000001070">
    <property type="component" value="Unassembled WGS sequence"/>
</dbReference>
<keyword evidence="3 8" id="KW-0812">Transmembrane</keyword>
<organism evidence="13">
    <name type="scientific">Drosophila grimshawi</name>
    <name type="common">Hawaiian fruit fly</name>
    <name type="synonym">Idiomyia grimshawi</name>
    <dbReference type="NCBI Taxonomy" id="7222"/>
    <lineage>
        <taxon>Eukaryota</taxon>
        <taxon>Metazoa</taxon>
        <taxon>Ecdysozoa</taxon>
        <taxon>Arthropoda</taxon>
        <taxon>Hexapoda</taxon>
        <taxon>Insecta</taxon>
        <taxon>Pterygota</taxon>
        <taxon>Neoptera</taxon>
        <taxon>Endopterygota</taxon>
        <taxon>Diptera</taxon>
        <taxon>Brachycera</taxon>
        <taxon>Muscomorpha</taxon>
        <taxon>Ephydroidea</taxon>
        <taxon>Drosophilidae</taxon>
        <taxon>Drosophila</taxon>
        <taxon>Hawaiian Drosophila</taxon>
    </lineage>
</organism>
<dbReference type="OMA" id="SWKVLTC"/>
<evidence type="ECO:0000256" key="10">
    <source>
        <dbReference type="SAM" id="Phobius"/>
    </source>
</evidence>
<evidence type="ECO:0000259" key="11">
    <source>
        <dbReference type="Pfam" id="PF07885"/>
    </source>
</evidence>
<feature type="compositionally biased region" description="Basic and acidic residues" evidence="9">
    <location>
        <begin position="264"/>
        <end position="286"/>
    </location>
</feature>
<evidence type="ECO:0000256" key="9">
    <source>
        <dbReference type="SAM" id="MobiDB-lite"/>
    </source>
</evidence>
<feature type="region of interest" description="Disordered" evidence="9">
    <location>
        <begin position="581"/>
        <end position="615"/>
    </location>
</feature>
<feature type="transmembrane region" description="Helical" evidence="10">
    <location>
        <begin position="135"/>
        <end position="156"/>
    </location>
</feature>
<reference evidence="12 13" key="1">
    <citation type="journal article" date="2007" name="Nature">
        <title>Evolution of genes and genomes on the Drosophila phylogeny.</title>
        <authorList>
            <consortium name="Drosophila 12 Genomes Consortium"/>
            <person name="Clark A.G."/>
            <person name="Eisen M.B."/>
            <person name="Smith D.R."/>
            <person name="Bergman C.M."/>
            <person name="Oliver B."/>
            <person name="Markow T.A."/>
            <person name="Kaufman T.C."/>
            <person name="Kellis M."/>
            <person name="Gelbart W."/>
            <person name="Iyer V.N."/>
            <person name="Pollard D.A."/>
            <person name="Sackton T.B."/>
            <person name="Larracuente A.M."/>
            <person name="Singh N.D."/>
            <person name="Abad J.P."/>
            <person name="Abt D.N."/>
            <person name="Adryan B."/>
            <person name="Aguade M."/>
            <person name="Akashi H."/>
            <person name="Anderson W.W."/>
            <person name="Aquadro C.F."/>
            <person name="Ardell D.H."/>
            <person name="Arguello R."/>
            <person name="Artieri C.G."/>
            <person name="Barbash D.A."/>
            <person name="Barker D."/>
            <person name="Barsanti P."/>
            <person name="Batterham P."/>
            <person name="Batzoglou S."/>
            <person name="Begun D."/>
            <person name="Bhutkar A."/>
            <person name="Blanco E."/>
            <person name="Bosak S.A."/>
            <person name="Bradley R.K."/>
            <person name="Brand A.D."/>
            <person name="Brent M.R."/>
            <person name="Brooks A.N."/>
            <person name="Brown R.H."/>
            <person name="Butlin R.K."/>
            <person name="Caggese C."/>
            <person name="Calvi B.R."/>
            <person name="Bernardo de Carvalho A."/>
            <person name="Caspi A."/>
            <person name="Castrezana S."/>
            <person name="Celniker S.E."/>
            <person name="Chang J.L."/>
            <person name="Chapple C."/>
            <person name="Chatterji S."/>
            <person name="Chinwalla A."/>
            <person name="Civetta A."/>
            <person name="Clifton S.W."/>
            <person name="Comeron J.M."/>
            <person name="Costello J.C."/>
            <person name="Coyne J.A."/>
            <person name="Daub J."/>
            <person name="David R.G."/>
            <person name="Delcher A.L."/>
            <person name="Delehaunty K."/>
            <person name="Do C.B."/>
            <person name="Ebling H."/>
            <person name="Edwards K."/>
            <person name="Eickbush T."/>
            <person name="Evans J.D."/>
            <person name="Filipski A."/>
            <person name="Findeiss S."/>
            <person name="Freyhult E."/>
            <person name="Fulton L."/>
            <person name="Fulton R."/>
            <person name="Garcia A.C."/>
            <person name="Gardiner A."/>
            <person name="Garfield D.A."/>
            <person name="Garvin B.E."/>
            <person name="Gibson G."/>
            <person name="Gilbert D."/>
            <person name="Gnerre S."/>
            <person name="Godfrey J."/>
            <person name="Good R."/>
            <person name="Gotea V."/>
            <person name="Gravely B."/>
            <person name="Greenberg A.J."/>
            <person name="Griffiths-Jones S."/>
            <person name="Gross S."/>
            <person name="Guigo R."/>
            <person name="Gustafson E.A."/>
            <person name="Haerty W."/>
            <person name="Hahn M.W."/>
            <person name="Halligan D.L."/>
            <person name="Halpern A.L."/>
            <person name="Halter G.M."/>
            <person name="Han M.V."/>
            <person name="Heger A."/>
            <person name="Hillier L."/>
            <person name="Hinrichs A.S."/>
            <person name="Holmes I."/>
            <person name="Hoskins R.A."/>
            <person name="Hubisz M.J."/>
            <person name="Hultmark D."/>
            <person name="Huntley M.A."/>
            <person name="Jaffe D.B."/>
            <person name="Jagadeeshan S."/>
            <person name="Jeck W.R."/>
            <person name="Johnson J."/>
            <person name="Jones C.D."/>
            <person name="Jordan W.C."/>
            <person name="Karpen G.H."/>
            <person name="Kataoka E."/>
            <person name="Keightley P.D."/>
            <person name="Kheradpour P."/>
            <person name="Kirkness E.F."/>
            <person name="Koerich L.B."/>
            <person name="Kristiansen K."/>
            <person name="Kudrna D."/>
            <person name="Kulathinal R.J."/>
            <person name="Kumar S."/>
            <person name="Kwok R."/>
            <person name="Lander E."/>
            <person name="Langley C.H."/>
            <person name="Lapoint R."/>
            <person name="Lazzaro B.P."/>
            <person name="Lee S.J."/>
            <person name="Levesque L."/>
            <person name="Li R."/>
            <person name="Lin C.F."/>
            <person name="Lin M.F."/>
            <person name="Lindblad-Toh K."/>
            <person name="Llopart A."/>
            <person name="Long M."/>
            <person name="Low L."/>
            <person name="Lozovsky E."/>
            <person name="Lu J."/>
            <person name="Luo M."/>
            <person name="Machado C.A."/>
            <person name="Makalowski W."/>
            <person name="Marzo M."/>
            <person name="Matsuda M."/>
            <person name="Matzkin L."/>
            <person name="McAllister B."/>
            <person name="McBride C.S."/>
            <person name="McKernan B."/>
            <person name="McKernan K."/>
            <person name="Mendez-Lago M."/>
            <person name="Minx P."/>
            <person name="Mollenhauer M.U."/>
            <person name="Montooth K."/>
            <person name="Mount S.M."/>
            <person name="Mu X."/>
            <person name="Myers E."/>
            <person name="Negre B."/>
            <person name="Newfeld S."/>
            <person name="Nielsen R."/>
            <person name="Noor M.A."/>
            <person name="O'Grady P."/>
            <person name="Pachter L."/>
            <person name="Papaceit M."/>
            <person name="Parisi M.J."/>
            <person name="Parisi M."/>
            <person name="Parts L."/>
            <person name="Pedersen J.S."/>
            <person name="Pesole G."/>
            <person name="Phillippy A.M."/>
            <person name="Ponting C.P."/>
            <person name="Pop M."/>
            <person name="Porcelli D."/>
            <person name="Powell J.R."/>
            <person name="Prohaska S."/>
            <person name="Pruitt K."/>
            <person name="Puig M."/>
            <person name="Quesneville H."/>
            <person name="Ram K.R."/>
            <person name="Rand D."/>
            <person name="Rasmussen M.D."/>
            <person name="Reed L.K."/>
            <person name="Reenan R."/>
            <person name="Reily A."/>
            <person name="Remington K.A."/>
            <person name="Rieger T.T."/>
            <person name="Ritchie M.G."/>
            <person name="Robin C."/>
            <person name="Rogers Y.H."/>
            <person name="Rohde C."/>
            <person name="Rozas J."/>
            <person name="Rubenfield M.J."/>
            <person name="Ruiz A."/>
            <person name="Russo S."/>
            <person name="Salzberg S.L."/>
            <person name="Sanchez-Gracia A."/>
            <person name="Saranga D.J."/>
            <person name="Sato H."/>
            <person name="Schaeffer S.W."/>
            <person name="Schatz M.C."/>
            <person name="Schlenke T."/>
            <person name="Schwartz R."/>
            <person name="Segarra C."/>
            <person name="Singh R.S."/>
            <person name="Sirot L."/>
            <person name="Sirota M."/>
            <person name="Sisneros N.B."/>
            <person name="Smith C.D."/>
            <person name="Smith T.F."/>
            <person name="Spieth J."/>
            <person name="Stage D.E."/>
            <person name="Stark A."/>
            <person name="Stephan W."/>
            <person name="Strausberg R.L."/>
            <person name="Strempel S."/>
            <person name="Sturgill D."/>
            <person name="Sutton G."/>
            <person name="Sutton G.G."/>
            <person name="Tao W."/>
            <person name="Teichmann S."/>
            <person name="Tobari Y.N."/>
            <person name="Tomimura Y."/>
            <person name="Tsolas J.M."/>
            <person name="Valente V.L."/>
            <person name="Venter E."/>
            <person name="Venter J.C."/>
            <person name="Vicario S."/>
            <person name="Vieira F.G."/>
            <person name="Vilella A.J."/>
            <person name="Villasante A."/>
            <person name="Walenz B."/>
            <person name="Wang J."/>
            <person name="Wasserman M."/>
            <person name="Watts T."/>
            <person name="Wilson D."/>
            <person name="Wilson R.K."/>
            <person name="Wing R.A."/>
            <person name="Wolfner M.F."/>
            <person name="Wong A."/>
            <person name="Wong G.K."/>
            <person name="Wu C.I."/>
            <person name="Wu G."/>
            <person name="Yamamoto D."/>
            <person name="Yang H.P."/>
            <person name="Yang S.P."/>
            <person name="Yorke J.A."/>
            <person name="Yoshida K."/>
            <person name="Zdobnov E."/>
            <person name="Zhang P."/>
            <person name="Zhang Y."/>
            <person name="Zimin A.V."/>
            <person name="Baldwin J."/>
            <person name="Abdouelleil A."/>
            <person name="Abdulkadir J."/>
            <person name="Abebe A."/>
            <person name="Abera B."/>
            <person name="Abreu J."/>
            <person name="Acer S.C."/>
            <person name="Aftuck L."/>
            <person name="Alexander A."/>
            <person name="An P."/>
            <person name="Anderson E."/>
            <person name="Anderson S."/>
            <person name="Arachi H."/>
            <person name="Azer M."/>
            <person name="Bachantsang P."/>
            <person name="Barry A."/>
            <person name="Bayul T."/>
            <person name="Berlin A."/>
            <person name="Bessette D."/>
            <person name="Bloom T."/>
            <person name="Blye J."/>
            <person name="Boguslavskiy L."/>
            <person name="Bonnet C."/>
            <person name="Boukhgalter B."/>
            <person name="Bourzgui I."/>
            <person name="Brown A."/>
            <person name="Cahill P."/>
            <person name="Channer S."/>
            <person name="Cheshatsang Y."/>
            <person name="Chuda L."/>
            <person name="Citroen M."/>
            <person name="Collymore A."/>
            <person name="Cooke P."/>
            <person name="Costello M."/>
            <person name="D'Aco K."/>
            <person name="Daza R."/>
            <person name="De Haan G."/>
            <person name="DeGray S."/>
            <person name="DeMaso C."/>
            <person name="Dhargay N."/>
            <person name="Dooley K."/>
            <person name="Dooley E."/>
            <person name="Doricent M."/>
            <person name="Dorje P."/>
            <person name="Dorjee K."/>
            <person name="Dupes A."/>
            <person name="Elong R."/>
            <person name="Falk J."/>
            <person name="Farina A."/>
            <person name="Faro S."/>
            <person name="Ferguson D."/>
            <person name="Fisher S."/>
            <person name="Foley C.D."/>
            <person name="Franke A."/>
            <person name="Friedrich D."/>
            <person name="Gadbois L."/>
            <person name="Gearin G."/>
            <person name="Gearin C.R."/>
            <person name="Giannoukos G."/>
            <person name="Goode T."/>
            <person name="Graham J."/>
            <person name="Grandbois E."/>
            <person name="Grewal S."/>
            <person name="Gyaltsen K."/>
            <person name="Hafez N."/>
            <person name="Hagos B."/>
            <person name="Hall J."/>
            <person name="Henson C."/>
            <person name="Hollinger A."/>
            <person name="Honan T."/>
            <person name="Huard M.D."/>
            <person name="Hughes L."/>
            <person name="Hurhula B."/>
            <person name="Husby M.E."/>
            <person name="Kamat A."/>
            <person name="Kanga B."/>
            <person name="Kashin S."/>
            <person name="Khazanovich D."/>
            <person name="Kisner P."/>
            <person name="Lance K."/>
            <person name="Lara M."/>
            <person name="Lee W."/>
            <person name="Lennon N."/>
            <person name="Letendre F."/>
            <person name="LeVine R."/>
            <person name="Lipovsky A."/>
            <person name="Liu X."/>
            <person name="Liu J."/>
            <person name="Liu S."/>
            <person name="Lokyitsang T."/>
            <person name="Lokyitsang Y."/>
            <person name="Lubonja R."/>
            <person name="Lui A."/>
            <person name="MacDonald P."/>
            <person name="Magnisalis V."/>
            <person name="Maru K."/>
            <person name="Matthews C."/>
            <person name="McCusker W."/>
            <person name="McDonough S."/>
            <person name="Mehta T."/>
            <person name="Meldrim J."/>
            <person name="Meneus L."/>
            <person name="Mihai O."/>
            <person name="Mihalev A."/>
            <person name="Mihova T."/>
            <person name="Mittelman R."/>
            <person name="Mlenga V."/>
            <person name="Montmayeur A."/>
            <person name="Mulrain L."/>
            <person name="Navidi A."/>
            <person name="Naylor J."/>
            <person name="Negash T."/>
            <person name="Nguyen T."/>
            <person name="Nguyen N."/>
            <person name="Nicol R."/>
            <person name="Norbu C."/>
            <person name="Norbu N."/>
            <person name="Novod N."/>
            <person name="O'Neill B."/>
            <person name="Osman S."/>
            <person name="Markiewicz E."/>
            <person name="Oyono O.L."/>
            <person name="Patti C."/>
            <person name="Phunkhang P."/>
            <person name="Pierre F."/>
            <person name="Priest M."/>
            <person name="Raghuraman S."/>
            <person name="Rege F."/>
            <person name="Reyes R."/>
            <person name="Rise C."/>
            <person name="Rogov P."/>
            <person name="Ross K."/>
            <person name="Ryan E."/>
            <person name="Settipalli S."/>
            <person name="Shea T."/>
            <person name="Sherpa N."/>
            <person name="Shi L."/>
            <person name="Shih D."/>
            <person name="Sparrow T."/>
            <person name="Spaulding J."/>
            <person name="Stalker J."/>
            <person name="Stange-Thomann N."/>
            <person name="Stavropoulos S."/>
            <person name="Stone C."/>
            <person name="Strader C."/>
            <person name="Tesfaye S."/>
            <person name="Thomson T."/>
            <person name="Thoulutsang Y."/>
            <person name="Thoulutsang D."/>
            <person name="Topham K."/>
            <person name="Topping I."/>
            <person name="Tsamla T."/>
            <person name="Vassiliev H."/>
            <person name="Vo A."/>
            <person name="Wangchuk T."/>
            <person name="Wangdi T."/>
            <person name="Weiand M."/>
            <person name="Wilkinson J."/>
            <person name="Wilson A."/>
            <person name="Yadav S."/>
            <person name="Young G."/>
            <person name="Yu Q."/>
            <person name="Zembek L."/>
            <person name="Zhong D."/>
            <person name="Zimmer A."/>
            <person name="Zwirko Z."/>
            <person name="Jaffe D.B."/>
            <person name="Alvarez P."/>
            <person name="Brockman W."/>
            <person name="Butler J."/>
            <person name="Chin C."/>
            <person name="Gnerre S."/>
            <person name="Grabherr M."/>
            <person name="Kleber M."/>
            <person name="Mauceli E."/>
            <person name="MacCallum I."/>
        </authorList>
    </citation>
    <scope>NUCLEOTIDE SEQUENCE [LARGE SCALE GENOMIC DNA]</scope>
    <source>
        <strain evidence="13">Tucson 15287-2541.00</strain>
    </source>
</reference>
<dbReference type="eggNOG" id="KOG1418">
    <property type="taxonomic scope" value="Eukaryota"/>
</dbReference>
<evidence type="ECO:0000256" key="1">
    <source>
        <dbReference type="ARBA" id="ARBA00004141"/>
    </source>
</evidence>
<feature type="compositionally biased region" description="Polar residues" evidence="9">
    <location>
        <begin position="244"/>
        <end position="253"/>
    </location>
</feature>
<dbReference type="FunFam" id="1.10.287.70:FF:000316">
    <property type="entry name" value="FI03418p"/>
    <property type="match status" value="1"/>
</dbReference>
<feature type="compositionally biased region" description="Basic and acidic residues" evidence="9">
    <location>
        <begin position="343"/>
        <end position="360"/>
    </location>
</feature>
<dbReference type="HOGENOM" id="CLU_022504_5_4_1"/>
<feature type="transmembrane region" description="Helical" evidence="10">
    <location>
        <begin position="657"/>
        <end position="679"/>
    </location>
</feature>
<comment type="similarity">
    <text evidence="8">Belongs to the two pore domain potassium channel (TC 1.A.1.8) family.</text>
</comment>
<feature type="transmembrane region" description="Helical" evidence="10">
    <location>
        <begin position="168"/>
        <end position="190"/>
    </location>
</feature>
<keyword evidence="5 8" id="KW-0406">Ion transport</keyword>
<gene>
    <name evidence="12" type="primary">Dgri\GH15440</name>
    <name evidence="12" type="ORF">Dgri_GH15440</name>
</gene>
<evidence type="ECO:0000256" key="5">
    <source>
        <dbReference type="ARBA" id="ARBA00023065"/>
    </source>
</evidence>
<feature type="compositionally biased region" description="Basic and acidic residues" evidence="9">
    <location>
        <begin position="581"/>
        <end position="606"/>
    </location>
</feature>
<dbReference type="InterPro" id="IPR003280">
    <property type="entry name" value="2pore_dom_K_chnl"/>
</dbReference>
<evidence type="ECO:0000256" key="4">
    <source>
        <dbReference type="ARBA" id="ARBA00022989"/>
    </source>
</evidence>